<proteinExistence type="predicted"/>
<evidence type="ECO:0000313" key="1">
    <source>
        <dbReference type="EMBL" id="PNX84558.1"/>
    </source>
</evidence>
<dbReference type="Proteomes" id="UP000236291">
    <property type="component" value="Unassembled WGS sequence"/>
</dbReference>
<accession>A0A2K3M191</accession>
<name>A0A2K3M191_TRIPR</name>
<comment type="caution">
    <text evidence="1">The sequence shown here is derived from an EMBL/GenBank/DDBJ whole genome shotgun (WGS) entry which is preliminary data.</text>
</comment>
<reference evidence="1 2" key="1">
    <citation type="journal article" date="2014" name="Am. J. Bot.">
        <title>Genome assembly and annotation for red clover (Trifolium pratense; Fabaceae).</title>
        <authorList>
            <person name="Istvanek J."/>
            <person name="Jaros M."/>
            <person name="Krenek A."/>
            <person name="Repkova J."/>
        </authorList>
    </citation>
    <scope>NUCLEOTIDE SEQUENCE [LARGE SCALE GENOMIC DNA]</scope>
    <source>
        <strain evidence="2">cv. Tatra</strain>
        <tissue evidence="1">Young leaves</tissue>
    </source>
</reference>
<evidence type="ECO:0000313" key="2">
    <source>
        <dbReference type="Proteomes" id="UP000236291"/>
    </source>
</evidence>
<dbReference type="AlphaFoldDB" id="A0A2K3M191"/>
<organism evidence="1 2">
    <name type="scientific">Trifolium pratense</name>
    <name type="common">Red clover</name>
    <dbReference type="NCBI Taxonomy" id="57577"/>
    <lineage>
        <taxon>Eukaryota</taxon>
        <taxon>Viridiplantae</taxon>
        <taxon>Streptophyta</taxon>
        <taxon>Embryophyta</taxon>
        <taxon>Tracheophyta</taxon>
        <taxon>Spermatophyta</taxon>
        <taxon>Magnoliopsida</taxon>
        <taxon>eudicotyledons</taxon>
        <taxon>Gunneridae</taxon>
        <taxon>Pentapetalae</taxon>
        <taxon>rosids</taxon>
        <taxon>fabids</taxon>
        <taxon>Fabales</taxon>
        <taxon>Fabaceae</taxon>
        <taxon>Papilionoideae</taxon>
        <taxon>50 kb inversion clade</taxon>
        <taxon>NPAAA clade</taxon>
        <taxon>Hologalegina</taxon>
        <taxon>IRL clade</taxon>
        <taxon>Trifolieae</taxon>
        <taxon>Trifolium</taxon>
    </lineage>
</organism>
<dbReference type="EMBL" id="ASHM01046629">
    <property type="protein sequence ID" value="PNX84558.1"/>
    <property type="molecule type" value="Genomic_DNA"/>
</dbReference>
<feature type="non-terminal residue" evidence="1">
    <location>
        <position position="1"/>
    </location>
</feature>
<reference evidence="1 2" key="2">
    <citation type="journal article" date="2017" name="Front. Plant Sci.">
        <title>Gene Classification and Mining of Molecular Markers Useful in Red Clover (Trifolium pratense) Breeding.</title>
        <authorList>
            <person name="Istvanek J."/>
            <person name="Dluhosova J."/>
            <person name="Dluhos P."/>
            <person name="Patkova L."/>
            <person name="Nedelnik J."/>
            <person name="Repkova J."/>
        </authorList>
    </citation>
    <scope>NUCLEOTIDE SEQUENCE [LARGE SCALE GENOMIC DNA]</scope>
    <source>
        <strain evidence="2">cv. Tatra</strain>
        <tissue evidence="1">Young leaves</tissue>
    </source>
</reference>
<sequence>RTDYRYSPVASDQLTAATTQAQQVNGFIPGWML</sequence>
<gene>
    <name evidence="1" type="ORF">L195_g040620</name>
</gene>
<protein>
    <submittedName>
        <fullName evidence="1">MADS-box protein</fullName>
    </submittedName>
</protein>